<dbReference type="NCBIfam" id="TIGR00762">
    <property type="entry name" value="DegV"/>
    <property type="match status" value="1"/>
</dbReference>
<dbReference type="InterPro" id="IPR003797">
    <property type="entry name" value="DegV"/>
</dbReference>
<dbReference type="Pfam" id="PF02645">
    <property type="entry name" value="DegV"/>
    <property type="match status" value="1"/>
</dbReference>
<dbReference type="Proteomes" id="UP000812267">
    <property type="component" value="Unassembled WGS sequence"/>
</dbReference>
<keyword evidence="3" id="KW-1185">Reference proteome</keyword>
<organism evidence="2 3">
    <name type="scientific">Mycoplasma zalophidermidis</name>
    <dbReference type="NCBI Taxonomy" id="398174"/>
    <lineage>
        <taxon>Bacteria</taxon>
        <taxon>Bacillati</taxon>
        <taxon>Mycoplasmatota</taxon>
        <taxon>Mollicutes</taxon>
        <taxon>Mycoplasmataceae</taxon>
        <taxon>Mycoplasma</taxon>
    </lineage>
</organism>
<name>A0ABS6DR74_9MOLU</name>
<evidence type="ECO:0000256" key="1">
    <source>
        <dbReference type="ARBA" id="ARBA00023121"/>
    </source>
</evidence>
<evidence type="ECO:0000313" key="3">
    <source>
        <dbReference type="Proteomes" id="UP000812267"/>
    </source>
</evidence>
<sequence>MKYAIVVDSSSALTKNQTDKLGWYYLPLHISINGKEYRDGIDINGSNLFEFYSTKEEAKTSAINLGVAEELLTKLSKEFDKVLVYPISKNLSGTCNSLTALSRDFENVRVVQSIQVLQMITMDLAWFEYQMCKDSSKFDEYVDMMENGWYTKSITLIPKYNQYLVKGGRLHPTAASVARLFKIVPMICWEEGFLKKEAVGRSFFKTCLKAVERKQVLLPIETDKELFTMALHSMAKEPELTDFVDNITKTLGVKPVVDLIGPVVSIHTGPEALAVLAFVLEPEIIKIIKEKFEIIKKVA</sequence>
<dbReference type="PROSITE" id="PS51482">
    <property type="entry name" value="DEGV"/>
    <property type="match status" value="1"/>
</dbReference>
<accession>A0ABS6DR74</accession>
<comment type="caution">
    <text evidence="2">The sequence shown here is derived from an EMBL/GenBank/DDBJ whole genome shotgun (WGS) entry which is preliminary data.</text>
</comment>
<evidence type="ECO:0000313" key="2">
    <source>
        <dbReference type="EMBL" id="MBU4693505.1"/>
    </source>
</evidence>
<dbReference type="EMBL" id="JAHMHK010000001">
    <property type="protein sequence ID" value="MBU4693505.1"/>
    <property type="molecule type" value="Genomic_DNA"/>
</dbReference>
<protein>
    <submittedName>
        <fullName evidence="2">DegV family protein</fullName>
    </submittedName>
</protein>
<dbReference type="RefSeq" id="WP_216505303.1">
    <property type="nucleotide sequence ID" value="NZ_JAHMHJ010000001.1"/>
</dbReference>
<keyword evidence="1" id="KW-0446">Lipid-binding</keyword>
<dbReference type="PANTHER" id="PTHR33434">
    <property type="entry name" value="DEGV DOMAIN-CONTAINING PROTEIN DR_1986-RELATED"/>
    <property type="match status" value="1"/>
</dbReference>
<dbReference type="InterPro" id="IPR050270">
    <property type="entry name" value="DegV_domain_contain"/>
</dbReference>
<reference evidence="2" key="1">
    <citation type="submission" date="2021-06" db="EMBL/GenBank/DDBJ databases">
        <title>Novel Mycoplasma species detected in California sea lions (Zalophus californianus) from the USA.</title>
        <authorList>
            <person name="Volokhov D.V."/>
            <person name="Furtak V.A."/>
            <person name="Zagorodnyaya T.A."/>
        </authorList>
    </citation>
    <scope>NUCLEOTIDE SEQUENCE [LARGE SCALE GENOMIC DNA]</scope>
    <source>
        <strain evidence="2">CSL 4779</strain>
    </source>
</reference>
<gene>
    <name evidence="2" type="ORF">KQ878_01220</name>
</gene>
<dbReference type="PANTHER" id="PTHR33434:SF2">
    <property type="entry name" value="FATTY ACID-BINDING PROTEIN TM_1468"/>
    <property type="match status" value="1"/>
</dbReference>
<proteinExistence type="predicted"/>